<dbReference type="Proteomes" id="UP000249910">
    <property type="component" value="Chromosome"/>
</dbReference>
<dbReference type="InterPro" id="IPR041891">
    <property type="entry name" value="Alpha_CA_prokaryot-like"/>
</dbReference>
<gene>
    <name evidence="12" type="ORF">CDV26_05915</name>
</gene>
<feature type="chain" id="PRO_5045011080" description="Carbonic anhydrase" evidence="10">
    <location>
        <begin position="29"/>
        <end position="267"/>
    </location>
</feature>
<evidence type="ECO:0000256" key="5">
    <source>
        <dbReference type="ARBA" id="ARBA00014628"/>
    </source>
</evidence>
<keyword evidence="6 10" id="KW-0479">Metal-binding</keyword>
<evidence type="ECO:0000256" key="8">
    <source>
        <dbReference type="ARBA" id="ARBA00023239"/>
    </source>
</evidence>
<dbReference type="PANTHER" id="PTHR18952">
    <property type="entry name" value="CARBONIC ANHYDRASE"/>
    <property type="match status" value="1"/>
</dbReference>
<dbReference type="PANTHER" id="PTHR18952:SF265">
    <property type="entry name" value="CARBONIC ANHYDRASE"/>
    <property type="match status" value="1"/>
</dbReference>
<dbReference type="SUPFAM" id="SSF51069">
    <property type="entry name" value="Carbonic anhydrase"/>
    <property type="match status" value="1"/>
</dbReference>
<comment type="function">
    <text evidence="2 10">Reversible hydration of carbon dioxide.</text>
</comment>
<dbReference type="Gene3D" id="3.10.200.10">
    <property type="entry name" value="Alpha carbonic anhydrase"/>
    <property type="match status" value="1"/>
</dbReference>
<dbReference type="Pfam" id="PF00194">
    <property type="entry name" value="Carb_anhydrase"/>
    <property type="match status" value="1"/>
</dbReference>
<keyword evidence="13" id="KW-1185">Reference proteome</keyword>
<feature type="signal peptide" evidence="10">
    <location>
        <begin position="1"/>
        <end position="28"/>
    </location>
</feature>
<accession>A0ABM6LZL0</accession>
<evidence type="ECO:0000256" key="3">
    <source>
        <dbReference type="ARBA" id="ARBA00010718"/>
    </source>
</evidence>
<keyword evidence="7 10" id="KW-0862">Zinc</keyword>
<comment type="similarity">
    <text evidence="3 10">Belongs to the alpha-carbonic anhydrase family.</text>
</comment>
<dbReference type="EMBL" id="CP022132">
    <property type="protein sequence ID" value="ASG67983.1"/>
    <property type="molecule type" value="Genomic_DNA"/>
</dbReference>
<protein>
    <recommendedName>
        <fullName evidence="5 10">Carbonic anhydrase</fullName>
        <ecNumber evidence="4 10">4.2.1.1</ecNumber>
    </recommendedName>
</protein>
<dbReference type="SMART" id="SM01057">
    <property type="entry name" value="Carb_anhydrase"/>
    <property type="match status" value="1"/>
</dbReference>
<dbReference type="InterPro" id="IPR018338">
    <property type="entry name" value="Carbonic_anhydrase_a-class_CS"/>
</dbReference>
<keyword evidence="8 10" id="KW-0456">Lyase</keyword>
<dbReference type="InterPro" id="IPR001148">
    <property type="entry name" value="CA_dom"/>
</dbReference>
<evidence type="ECO:0000256" key="2">
    <source>
        <dbReference type="ARBA" id="ARBA00002904"/>
    </source>
</evidence>
<dbReference type="PROSITE" id="PS51144">
    <property type="entry name" value="ALPHA_CA_2"/>
    <property type="match status" value="1"/>
</dbReference>
<evidence type="ECO:0000313" key="13">
    <source>
        <dbReference type="Proteomes" id="UP000249910"/>
    </source>
</evidence>
<dbReference type="PROSITE" id="PS00162">
    <property type="entry name" value="ALPHA_CA_1"/>
    <property type="match status" value="1"/>
</dbReference>
<dbReference type="InterPro" id="IPR023561">
    <property type="entry name" value="Carbonic_anhydrase_a-class"/>
</dbReference>
<evidence type="ECO:0000256" key="4">
    <source>
        <dbReference type="ARBA" id="ARBA00012925"/>
    </source>
</evidence>
<evidence type="ECO:0000256" key="9">
    <source>
        <dbReference type="ARBA" id="ARBA00048348"/>
    </source>
</evidence>
<sequence length="267" mass="30620">MKVKVKYKNILKALVLASFFSIFSFGYSDDKSIENAQWGYVGAEGPVHWGNLSEKYKECAIGKQQSPINIVTTKAVKGNESDKVKIDYHLHVKSILNNGHTIQILFKPGSYIFIGKQKYELKQMHFHTPSENYVDGKEYPFEAHFVNISKDGKIAVLALLYQYSNTKTNPFINKIWSHIPKKVGETNIFGFTVNKNDSPLPNGHHSFYEYIGSLTTPPCIEAVKWIILKRKAKISKKQVQTFRNILTFNNDRPIQKANNRKISFEQE</sequence>
<dbReference type="CDD" id="cd03124">
    <property type="entry name" value="alpha_CA_prokaryotic_like"/>
    <property type="match status" value="1"/>
</dbReference>
<evidence type="ECO:0000259" key="11">
    <source>
        <dbReference type="PROSITE" id="PS51144"/>
    </source>
</evidence>
<evidence type="ECO:0000313" key="12">
    <source>
        <dbReference type="EMBL" id="ASG67983.1"/>
    </source>
</evidence>
<dbReference type="EC" id="4.2.1.1" evidence="4 10"/>
<name>A0ABM6LZL0_9GAMM</name>
<organism evidence="12 13">
    <name type="scientific">Francisella halioticida</name>
    <dbReference type="NCBI Taxonomy" id="549298"/>
    <lineage>
        <taxon>Bacteria</taxon>
        <taxon>Pseudomonadati</taxon>
        <taxon>Pseudomonadota</taxon>
        <taxon>Gammaproteobacteria</taxon>
        <taxon>Thiotrichales</taxon>
        <taxon>Francisellaceae</taxon>
        <taxon>Francisella</taxon>
    </lineage>
</organism>
<evidence type="ECO:0000256" key="1">
    <source>
        <dbReference type="ARBA" id="ARBA00001947"/>
    </source>
</evidence>
<feature type="domain" description="Alpha-carbonic anhydrase" evidence="11">
    <location>
        <begin position="36"/>
        <end position="267"/>
    </location>
</feature>
<comment type="cofactor">
    <cofactor evidence="1 10">
        <name>Zn(2+)</name>
        <dbReference type="ChEBI" id="CHEBI:29105"/>
    </cofactor>
</comment>
<evidence type="ECO:0000256" key="6">
    <source>
        <dbReference type="ARBA" id="ARBA00022723"/>
    </source>
</evidence>
<comment type="catalytic activity">
    <reaction evidence="9 10">
        <text>hydrogencarbonate + H(+) = CO2 + H2O</text>
        <dbReference type="Rhea" id="RHEA:10748"/>
        <dbReference type="ChEBI" id="CHEBI:15377"/>
        <dbReference type="ChEBI" id="CHEBI:15378"/>
        <dbReference type="ChEBI" id="CHEBI:16526"/>
        <dbReference type="ChEBI" id="CHEBI:17544"/>
        <dbReference type="EC" id="4.2.1.1"/>
    </reaction>
</comment>
<dbReference type="InterPro" id="IPR036398">
    <property type="entry name" value="CA_dom_sf"/>
</dbReference>
<reference evidence="12 13" key="1">
    <citation type="submission" date="2017-06" db="EMBL/GenBank/DDBJ databases">
        <title>Complete genome of Francisella halioticida.</title>
        <authorList>
            <person name="Sjodin A."/>
        </authorList>
    </citation>
    <scope>NUCLEOTIDE SEQUENCE [LARGE SCALE GENOMIC DNA]</scope>
    <source>
        <strain evidence="12 13">DSM 23729</strain>
    </source>
</reference>
<evidence type="ECO:0000256" key="10">
    <source>
        <dbReference type="RuleBase" id="RU367011"/>
    </source>
</evidence>
<keyword evidence="10" id="KW-0732">Signal</keyword>
<evidence type="ECO:0000256" key="7">
    <source>
        <dbReference type="ARBA" id="ARBA00022833"/>
    </source>
</evidence>
<proteinExistence type="inferred from homology"/>